<dbReference type="Gene3D" id="3.40.50.150">
    <property type="entry name" value="Vaccinia Virus protein VP39"/>
    <property type="match status" value="1"/>
</dbReference>
<evidence type="ECO:0000259" key="1">
    <source>
        <dbReference type="Pfam" id="PF08241"/>
    </source>
</evidence>
<organism evidence="2 3">
    <name type="scientific">Rippkaea orientalis (strain PCC 8801 / RF-1)</name>
    <name type="common">Cyanothece sp. (strain PCC 8801)</name>
    <dbReference type="NCBI Taxonomy" id="41431"/>
    <lineage>
        <taxon>Bacteria</taxon>
        <taxon>Bacillati</taxon>
        <taxon>Cyanobacteriota</taxon>
        <taxon>Cyanophyceae</taxon>
        <taxon>Oscillatoriophycideae</taxon>
        <taxon>Chroococcales</taxon>
        <taxon>Aphanothecaceae</taxon>
        <taxon>Rippkaea</taxon>
        <taxon>Rippkaea orientalis</taxon>
    </lineage>
</organism>
<proteinExistence type="predicted"/>
<protein>
    <recommendedName>
        <fullName evidence="1">Methyltransferase type 11 domain-containing protein</fullName>
    </recommendedName>
</protein>
<dbReference type="HOGENOM" id="CLU_929749_0_0_3"/>
<dbReference type="SUPFAM" id="SSF53335">
    <property type="entry name" value="S-adenosyl-L-methionine-dependent methyltransferases"/>
    <property type="match status" value="1"/>
</dbReference>
<dbReference type="InterPro" id="IPR013216">
    <property type="entry name" value="Methyltransf_11"/>
</dbReference>
<dbReference type="eggNOG" id="COG4627">
    <property type="taxonomic scope" value="Bacteria"/>
</dbReference>
<feature type="domain" description="Methyltransferase type 11" evidence="1">
    <location>
        <begin position="86"/>
        <end position="143"/>
    </location>
</feature>
<dbReference type="KEGG" id="cyp:PCC8801_0297"/>
<dbReference type="STRING" id="41431.PCC8801_0297"/>
<dbReference type="Pfam" id="PF08241">
    <property type="entry name" value="Methyltransf_11"/>
    <property type="match status" value="1"/>
</dbReference>
<dbReference type="GO" id="GO:0008757">
    <property type="term" value="F:S-adenosylmethionine-dependent methyltransferase activity"/>
    <property type="evidence" value="ECO:0007669"/>
    <property type="project" value="InterPro"/>
</dbReference>
<accession>B7K377</accession>
<keyword evidence="3" id="KW-1185">Reference proteome</keyword>
<dbReference type="OrthoDB" id="457170at2"/>
<dbReference type="AlphaFoldDB" id="B7K377"/>
<reference evidence="3" key="1">
    <citation type="journal article" date="2011" name="MBio">
        <title>Novel metabolic attributes of the genus Cyanothece, comprising a group of unicellular nitrogen-fixing Cyanobacteria.</title>
        <authorList>
            <person name="Bandyopadhyay A."/>
            <person name="Elvitigala T."/>
            <person name="Welsh E."/>
            <person name="Stockel J."/>
            <person name="Liberton M."/>
            <person name="Min H."/>
            <person name="Sherman L.A."/>
            <person name="Pakrasi H.B."/>
        </authorList>
    </citation>
    <scope>NUCLEOTIDE SEQUENCE [LARGE SCALE GENOMIC DNA]</scope>
    <source>
        <strain evidence="3">PCC 8801</strain>
    </source>
</reference>
<dbReference type="EMBL" id="CP001287">
    <property type="protein sequence ID" value="ACK64397.1"/>
    <property type="molecule type" value="Genomic_DNA"/>
</dbReference>
<dbReference type="RefSeq" id="WP_012593674.1">
    <property type="nucleotide sequence ID" value="NC_011726.1"/>
</dbReference>
<sequence length="299" mass="35178">MIKKTIKNLLHTMGYDLVKSNSITVDKNQKRSAKPIQPIDNIADSYLYTNYSSIALEERKFYNIGAGNFFHPYWTNVDYGTDWYKESQKNPFIEYNLMKCEPLPLEDNTAEIIYTSHTIEHVTNEAVLNLFKEAYRTIKPGGGIRIVCPDARLLYDTIATNDLSFWKPYHEWIDFKDKLSEVTVFDFFVRELATSRCRFYQQGNSDNVLTLEILKELYEKLDYRDFCEQVCSGCCFRDQFPGDHINWWDENKVKDCLKQAGFTNIYISRYGQSKLPPLRNTNLFDNSFFMIALYIEARK</sequence>
<evidence type="ECO:0000313" key="2">
    <source>
        <dbReference type="EMBL" id="ACK64397.1"/>
    </source>
</evidence>
<dbReference type="InterPro" id="IPR029063">
    <property type="entry name" value="SAM-dependent_MTases_sf"/>
</dbReference>
<evidence type="ECO:0000313" key="3">
    <source>
        <dbReference type="Proteomes" id="UP000008204"/>
    </source>
</evidence>
<gene>
    <name evidence="2" type="ordered locus">PCC8801_0297</name>
</gene>
<name>B7K377_RIPO1</name>
<dbReference type="Proteomes" id="UP000008204">
    <property type="component" value="Chromosome"/>
</dbReference>